<reference evidence="1 2" key="2">
    <citation type="submission" date="2024-06" db="EMBL/GenBank/DDBJ databases">
        <title>Thioclava kandeliae sp. nov. from a rhizosphere soil sample of Kandelia candel in a mangrove.</title>
        <authorList>
            <person name="Mu T."/>
        </authorList>
    </citation>
    <scope>NUCLEOTIDE SEQUENCE [LARGE SCALE GENOMIC DNA]</scope>
    <source>
        <strain evidence="1 2">CPCC 100088</strain>
    </source>
</reference>
<proteinExistence type="predicted"/>
<dbReference type="RefSeq" id="WP_350937426.1">
    <property type="nucleotide sequence ID" value="NZ_JAYWLC010000009.1"/>
</dbReference>
<evidence type="ECO:0000313" key="2">
    <source>
        <dbReference type="Proteomes" id="UP001438953"/>
    </source>
</evidence>
<gene>
    <name evidence="1" type="ORF">VSX56_12220</name>
</gene>
<dbReference type="InterPro" id="IPR038695">
    <property type="entry name" value="Saro_0823-like_sf"/>
</dbReference>
<organism evidence="1 2">
    <name type="scientific">Thioclava kandeliae</name>
    <dbReference type="NCBI Taxonomy" id="3070818"/>
    <lineage>
        <taxon>Bacteria</taxon>
        <taxon>Pseudomonadati</taxon>
        <taxon>Pseudomonadota</taxon>
        <taxon>Alphaproteobacteria</taxon>
        <taxon>Rhodobacterales</taxon>
        <taxon>Paracoccaceae</taxon>
        <taxon>Thioclava</taxon>
    </lineage>
</organism>
<sequence length="134" mass="14788">MDRAVFSENGKQLDSFDIELATTVKERERGLMYRESMPEDAGMLFVYPDEGPRSFWMRNTLIPLDMIFIDAAGMVVSVHENAIPGDLTPISSGADARFVLELNGGRARADGISRGTVLSHPMIARQVALRPCSD</sequence>
<keyword evidence="2" id="KW-1185">Reference proteome</keyword>
<comment type="caution">
    <text evidence="1">The sequence shown here is derived from an EMBL/GenBank/DDBJ whole genome shotgun (WGS) entry which is preliminary data.</text>
</comment>
<dbReference type="PANTHER" id="PTHR37953:SF1">
    <property type="entry name" value="UPF0127 PROTEIN MJ1496"/>
    <property type="match status" value="1"/>
</dbReference>
<evidence type="ECO:0000313" key="1">
    <source>
        <dbReference type="EMBL" id="MER5172539.1"/>
    </source>
</evidence>
<protein>
    <submittedName>
        <fullName evidence="1">DUF192 domain-containing protein</fullName>
    </submittedName>
</protein>
<dbReference type="Proteomes" id="UP001438953">
    <property type="component" value="Unassembled WGS sequence"/>
</dbReference>
<dbReference type="PANTHER" id="PTHR37953">
    <property type="entry name" value="UPF0127 PROTEIN MJ1496"/>
    <property type="match status" value="1"/>
</dbReference>
<dbReference type="Gene3D" id="2.60.120.1140">
    <property type="entry name" value="Protein of unknown function DUF192"/>
    <property type="match status" value="1"/>
</dbReference>
<reference evidence="1 2" key="1">
    <citation type="submission" date="2024-01" db="EMBL/GenBank/DDBJ databases">
        <authorList>
            <person name="Deng Y."/>
            <person name="Su J."/>
        </authorList>
    </citation>
    <scope>NUCLEOTIDE SEQUENCE [LARGE SCALE GENOMIC DNA]</scope>
    <source>
        <strain evidence="1 2">CPCC 100088</strain>
    </source>
</reference>
<dbReference type="EMBL" id="JAYWLC010000009">
    <property type="protein sequence ID" value="MER5172539.1"/>
    <property type="molecule type" value="Genomic_DNA"/>
</dbReference>
<name>A0ABV1SI04_9RHOB</name>
<accession>A0ABV1SI04</accession>
<dbReference type="Pfam" id="PF02643">
    <property type="entry name" value="DUF192"/>
    <property type="match status" value="1"/>
</dbReference>
<dbReference type="InterPro" id="IPR003795">
    <property type="entry name" value="DUF192"/>
</dbReference>